<feature type="domain" description="Mur ligase C-terminal" evidence="16">
    <location>
        <begin position="318"/>
        <end position="443"/>
    </location>
</feature>
<comment type="subcellular location">
    <subcellularLocation>
        <location evidence="1 14">Cytoplasm</location>
    </subcellularLocation>
</comment>
<dbReference type="GO" id="GO:0005524">
    <property type="term" value="F:ATP binding"/>
    <property type="evidence" value="ECO:0007669"/>
    <property type="project" value="UniProtKB-UniRule"/>
</dbReference>
<dbReference type="RefSeq" id="WP_301197466.1">
    <property type="nucleotide sequence ID" value="NZ_JAPDPI010000002.1"/>
</dbReference>
<dbReference type="GO" id="GO:0051301">
    <property type="term" value="P:cell division"/>
    <property type="evidence" value="ECO:0007669"/>
    <property type="project" value="UniProtKB-KW"/>
</dbReference>
<keyword evidence="10 14" id="KW-0573">Peptidoglycan synthesis</keyword>
<dbReference type="SUPFAM" id="SSF53623">
    <property type="entry name" value="MurD-like peptide ligases, catalytic domain"/>
    <property type="match status" value="1"/>
</dbReference>
<keyword evidence="11 14" id="KW-0131">Cell cycle</keyword>
<dbReference type="AlphaFoldDB" id="A0AAE3MB76"/>
<protein>
    <recommendedName>
        <fullName evidence="3 14">UDP-N-acetylmuramate--L-alanine ligase</fullName>
        <ecNumber evidence="3 14">6.3.2.8</ecNumber>
    </recommendedName>
    <alternativeName>
        <fullName evidence="14">UDP-N-acetylmuramoyl-L-alanine synthetase</fullName>
    </alternativeName>
</protein>
<dbReference type="InterPro" id="IPR036615">
    <property type="entry name" value="Mur_ligase_C_dom_sf"/>
</dbReference>
<keyword evidence="5 14" id="KW-0436">Ligase</keyword>
<dbReference type="GO" id="GO:0008763">
    <property type="term" value="F:UDP-N-acetylmuramate-L-alanine ligase activity"/>
    <property type="evidence" value="ECO:0007669"/>
    <property type="project" value="UniProtKB-UniRule"/>
</dbReference>
<keyword evidence="19" id="KW-1185">Reference proteome</keyword>
<reference evidence="18" key="1">
    <citation type="submission" date="2022-10" db="EMBL/GenBank/DDBJ databases">
        <authorList>
            <person name="Yu W.X."/>
        </authorList>
    </citation>
    <scope>NUCLEOTIDE SEQUENCE</scope>
    <source>
        <strain evidence="18">D04</strain>
    </source>
</reference>
<evidence type="ECO:0000256" key="13">
    <source>
        <dbReference type="ARBA" id="ARBA00047833"/>
    </source>
</evidence>
<comment type="pathway">
    <text evidence="2 14">Cell wall biogenesis; peptidoglycan biosynthesis.</text>
</comment>
<dbReference type="InterPro" id="IPR000713">
    <property type="entry name" value="Mur_ligase_N"/>
</dbReference>
<dbReference type="PANTHER" id="PTHR43445:SF3">
    <property type="entry name" value="UDP-N-ACETYLMURAMATE--L-ALANINE LIGASE"/>
    <property type="match status" value="1"/>
</dbReference>
<dbReference type="InterPro" id="IPR005758">
    <property type="entry name" value="UDP-N-AcMur_Ala_ligase_MurC"/>
</dbReference>
<dbReference type="GO" id="GO:0005737">
    <property type="term" value="C:cytoplasm"/>
    <property type="evidence" value="ECO:0007669"/>
    <property type="project" value="UniProtKB-SubCell"/>
</dbReference>
<dbReference type="GO" id="GO:0009252">
    <property type="term" value="P:peptidoglycan biosynthetic process"/>
    <property type="evidence" value="ECO:0007669"/>
    <property type="project" value="UniProtKB-UniRule"/>
</dbReference>
<evidence type="ECO:0000256" key="8">
    <source>
        <dbReference type="ARBA" id="ARBA00022840"/>
    </source>
</evidence>
<dbReference type="InterPro" id="IPR036565">
    <property type="entry name" value="Mur-like_cat_sf"/>
</dbReference>
<dbReference type="GO" id="GO:0071555">
    <property type="term" value="P:cell wall organization"/>
    <property type="evidence" value="ECO:0007669"/>
    <property type="project" value="UniProtKB-KW"/>
</dbReference>
<feature type="domain" description="Mur ligase central" evidence="17">
    <location>
        <begin position="117"/>
        <end position="296"/>
    </location>
</feature>
<evidence type="ECO:0000256" key="6">
    <source>
        <dbReference type="ARBA" id="ARBA00022618"/>
    </source>
</evidence>
<evidence type="ECO:0000256" key="5">
    <source>
        <dbReference type="ARBA" id="ARBA00022598"/>
    </source>
</evidence>
<keyword evidence="7 14" id="KW-0547">Nucleotide-binding</keyword>
<comment type="function">
    <text evidence="14">Cell wall formation.</text>
</comment>
<evidence type="ECO:0000313" key="18">
    <source>
        <dbReference type="EMBL" id="MCW3804241.1"/>
    </source>
</evidence>
<comment type="similarity">
    <text evidence="14">Belongs to the MurCDEF family.</text>
</comment>
<evidence type="ECO:0000256" key="7">
    <source>
        <dbReference type="ARBA" id="ARBA00022741"/>
    </source>
</evidence>
<evidence type="ECO:0000256" key="9">
    <source>
        <dbReference type="ARBA" id="ARBA00022960"/>
    </source>
</evidence>
<accession>A0AAE3MB76</accession>
<keyword evidence="9 14" id="KW-0133">Cell shape</keyword>
<keyword evidence="4 14" id="KW-0963">Cytoplasm</keyword>
<dbReference type="Pfam" id="PF08245">
    <property type="entry name" value="Mur_ligase_M"/>
    <property type="match status" value="1"/>
</dbReference>
<evidence type="ECO:0000256" key="3">
    <source>
        <dbReference type="ARBA" id="ARBA00012211"/>
    </source>
</evidence>
<dbReference type="InterPro" id="IPR004101">
    <property type="entry name" value="Mur_ligase_C"/>
</dbReference>
<keyword evidence="6 14" id="KW-0132">Cell division</keyword>
<evidence type="ECO:0000259" key="15">
    <source>
        <dbReference type="Pfam" id="PF01225"/>
    </source>
</evidence>
<comment type="catalytic activity">
    <reaction evidence="13 14">
        <text>UDP-N-acetyl-alpha-D-muramate + L-alanine + ATP = UDP-N-acetyl-alpha-D-muramoyl-L-alanine + ADP + phosphate + H(+)</text>
        <dbReference type="Rhea" id="RHEA:23372"/>
        <dbReference type="ChEBI" id="CHEBI:15378"/>
        <dbReference type="ChEBI" id="CHEBI:30616"/>
        <dbReference type="ChEBI" id="CHEBI:43474"/>
        <dbReference type="ChEBI" id="CHEBI:57972"/>
        <dbReference type="ChEBI" id="CHEBI:70757"/>
        <dbReference type="ChEBI" id="CHEBI:83898"/>
        <dbReference type="ChEBI" id="CHEBI:456216"/>
        <dbReference type="EC" id="6.3.2.8"/>
    </reaction>
</comment>
<dbReference type="Gene3D" id="3.40.50.720">
    <property type="entry name" value="NAD(P)-binding Rossmann-like Domain"/>
    <property type="match status" value="1"/>
</dbReference>
<keyword evidence="8 14" id="KW-0067">ATP-binding</keyword>
<dbReference type="Pfam" id="PF01225">
    <property type="entry name" value="Mur_ligase"/>
    <property type="match status" value="1"/>
</dbReference>
<dbReference type="SUPFAM" id="SSF53244">
    <property type="entry name" value="MurD-like peptide ligases, peptide-binding domain"/>
    <property type="match status" value="1"/>
</dbReference>
<dbReference type="EC" id="6.3.2.8" evidence="3 14"/>
<dbReference type="InterPro" id="IPR050061">
    <property type="entry name" value="MurCDEF_pg_biosynth"/>
</dbReference>
<evidence type="ECO:0000259" key="17">
    <source>
        <dbReference type="Pfam" id="PF08245"/>
    </source>
</evidence>
<name>A0AAE3MB76_9BACT</name>
<dbReference type="PANTHER" id="PTHR43445">
    <property type="entry name" value="UDP-N-ACETYLMURAMATE--L-ALANINE LIGASE-RELATED"/>
    <property type="match status" value="1"/>
</dbReference>
<sequence length="462" mass="51279">MDLQKIRNVYFVGIGGIGMSALARYFKANGFCVAGYDRTPTILTGELEKEGIEIHFEDNIASVSEEYKNVEKTLVVYTPAIPRDHGELCFFINNGFEVKKRSQVLGMLTREHKGVCVAGTHGKTTISTMVSHLLKQSSVDCSAFLGGVSQNYKTNLLTSAKSDYVVLEADEFDRSFLQLTPFLALVSSADADHLDIYGTDASVKESFKEFASLVQAGGILLTKKEIDLEFPKREGVSVFTYSLSDASADFYADNIRLEGGLYVFDLYAPEEKCCGLKLGIPALVNVENAVGACAAALLCGATSEELRTALPQFKGIRRRFDYRIKTEGFVLIDDYAHHPEEIKATVNSVRALYPEKKITGVFQPHLFSRTNDFHKEFAQSLSLLNELVMLDIYPARELPMEGVNSDMILGLVDLPVKKLSSKEGLFENLEQLKPEVLLMMGAGDIDKEIDKITQSYKEKFNL</sequence>
<evidence type="ECO:0000256" key="4">
    <source>
        <dbReference type="ARBA" id="ARBA00022490"/>
    </source>
</evidence>
<gene>
    <name evidence="14 18" type="primary">murC</name>
    <name evidence="18" type="ORF">OM074_01320</name>
</gene>
<evidence type="ECO:0000256" key="2">
    <source>
        <dbReference type="ARBA" id="ARBA00004752"/>
    </source>
</evidence>
<keyword evidence="12 14" id="KW-0961">Cell wall biogenesis/degradation</keyword>
<dbReference type="InterPro" id="IPR013221">
    <property type="entry name" value="Mur_ligase_cen"/>
</dbReference>
<dbReference type="Proteomes" id="UP001207408">
    <property type="component" value="Unassembled WGS sequence"/>
</dbReference>
<evidence type="ECO:0000259" key="16">
    <source>
        <dbReference type="Pfam" id="PF02875"/>
    </source>
</evidence>
<organism evidence="18 19">
    <name type="scientific">Plebeiibacterium marinum</name>
    <dbReference type="NCBI Taxonomy" id="2992111"/>
    <lineage>
        <taxon>Bacteria</taxon>
        <taxon>Pseudomonadati</taxon>
        <taxon>Bacteroidota</taxon>
        <taxon>Bacteroidia</taxon>
        <taxon>Marinilabiliales</taxon>
        <taxon>Marinilabiliaceae</taxon>
        <taxon>Plebeiibacterium</taxon>
    </lineage>
</organism>
<dbReference type="EMBL" id="JAPDPI010000002">
    <property type="protein sequence ID" value="MCW3804241.1"/>
    <property type="molecule type" value="Genomic_DNA"/>
</dbReference>
<comment type="caution">
    <text evidence="18">The sequence shown here is derived from an EMBL/GenBank/DDBJ whole genome shotgun (WGS) entry which is preliminary data.</text>
</comment>
<dbReference type="HAMAP" id="MF_00046">
    <property type="entry name" value="MurC"/>
    <property type="match status" value="1"/>
</dbReference>
<dbReference type="GO" id="GO:0008360">
    <property type="term" value="P:regulation of cell shape"/>
    <property type="evidence" value="ECO:0007669"/>
    <property type="project" value="UniProtKB-KW"/>
</dbReference>
<evidence type="ECO:0000256" key="11">
    <source>
        <dbReference type="ARBA" id="ARBA00023306"/>
    </source>
</evidence>
<dbReference type="SUPFAM" id="SSF51984">
    <property type="entry name" value="MurCD N-terminal domain"/>
    <property type="match status" value="1"/>
</dbReference>
<proteinExistence type="inferred from homology"/>
<dbReference type="Gene3D" id="3.90.190.20">
    <property type="entry name" value="Mur ligase, C-terminal domain"/>
    <property type="match status" value="1"/>
</dbReference>
<evidence type="ECO:0000313" key="19">
    <source>
        <dbReference type="Proteomes" id="UP001207408"/>
    </source>
</evidence>
<evidence type="ECO:0000256" key="10">
    <source>
        <dbReference type="ARBA" id="ARBA00022984"/>
    </source>
</evidence>
<feature type="domain" description="Mur ligase N-terminal catalytic" evidence="15">
    <location>
        <begin position="9"/>
        <end position="112"/>
    </location>
</feature>
<evidence type="ECO:0000256" key="14">
    <source>
        <dbReference type="HAMAP-Rule" id="MF_00046"/>
    </source>
</evidence>
<dbReference type="Gene3D" id="3.40.1190.10">
    <property type="entry name" value="Mur-like, catalytic domain"/>
    <property type="match status" value="1"/>
</dbReference>
<evidence type="ECO:0000256" key="12">
    <source>
        <dbReference type="ARBA" id="ARBA00023316"/>
    </source>
</evidence>
<dbReference type="NCBIfam" id="TIGR01082">
    <property type="entry name" value="murC"/>
    <property type="match status" value="1"/>
</dbReference>
<dbReference type="Pfam" id="PF02875">
    <property type="entry name" value="Mur_ligase_C"/>
    <property type="match status" value="1"/>
</dbReference>
<evidence type="ECO:0000256" key="1">
    <source>
        <dbReference type="ARBA" id="ARBA00004496"/>
    </source>
</evidence>
<feature type="binding site" evidence="14">
    <location>
        <begin position="119"/>
        <end position="125"/>
    </location>
    <ligand>
        <name>ATP</name>
        <dbReference type="ChEBI" id="CHEBI:30616"/>
    </ligand>
</feature>